<evidence type="ECO:0000313" key="2">
    <source>
        <dbReference type="Proteomes" id="UP000185812"/>
    </source>
</evidence>
<gene>
    <name evidence="1" type="ORF">SAMN04488087_0906</name>
</gene>
<keyword evidence="2" id="KW-1185">Reference proteome</keyword>
<dbReference type="AlphaFoldDB" id="A0A1M6RMM3"/>
<sequence length="97" mass="11001">MLVLFRRAQDPIADDIEEQLRELVLAHRVVRVDKAGRLPDGTLPTAWPVLVEGRSARYEGAKAIRAFLEELAHEVRLNRQFQADACYLDPDDPSCCL</sequence>
<name>A0A1M6RMM3_9BACT</name>
<dbReference type="EMBL" id="FRAU01000002">
    <property type="protein sequence ID" value="SHK33723.1"/>
    <property type="molecule type" value="Genomic_DNA"/>
</dbReference>
<reference evidence="2" key="1">
    <citation type="submission" date="2016-11" db="EMBL/GenBank/DDBJ databases">
        <authorList>
            <person name="Varghese N."/>
            <person name="Submissions S."/>
        </authorList>
    </citation>
    <scope>NUCLEOTIDE SEQUENCE [LARGE SCALE GENOMIC DNA]</scope>
    <source>
        <strain evidence="2">DSM 22212</strain>
    </source>
</reference>
<dbReference type="Proteomes" id="UP000185812">
    <property type="component" value="Unassembled WGS sequence"/>
</dbReference>
<dbReference type="OrthoDB" id="1525023at2"/>
<accession>A0A1M6RMM3</accession>
<proteinExistence type="predicted"/>
<organism evidence="1 2">
    <name type="scientific">Rhodothermus profundi</name>
    <dbReference type="NCBI Taxonomy" id="633813"/>
    <lineage>
        <taxon>Bacteria</taxon>
        <taxon>Pseudomonadati</taxon>
        <taxon>Rhodothermota</taxon>
        <taxon>Rhodothermia</taxon>
        <taxon>Rhodothermales</taxon>
        <taxon>Rhodothermaceae</taxon>
        <taxon>Rhodothermus</taxon>
    </lineage>
</organism>
<evidence type="ECO:0000313" key="1">
    <source>
        <dbReference type="EMBL" id="SHK33723.1"/>
    </source>
</evidence>
<dbReference type="RefSeq" id="WP_072714765.1">
    <property type="nucleotide sequence ID" value="NZ_FRAU01000002.1"/>
</dbReference>
<protein>
    <submittedName>
        <fullName evidence="1">Uncharacterized protein</fullName>
    </submittedName>
</protein>